<dbReference type="RefSeq" id="WP_003329689.1">
    <property type="nucleotide sequence ID" value="NZ_AJLR01000035.1"/>
</dbReference>
<sequence>MFFTVGRQGTTYKSNDYGIGYYNGSWKGFASGDLTGWLAEAPNYTISAGQNIYMHIAIVGDYVRLRVLDGNNFSKVFWDKSYYHYSYFPSNGSGVHFNRQITLCDTDEVTGTGLYFKNASFSDSYLYSPTGYARYSSNNTNPDRRGRFKADWTNYSNVTVHSSSAWYAEKISIEF</sequence>
<reference evidence="1 2" key="1">
    <citation type="journal article" date="2012" name="Front. Microbiol.">
        <title>Redundancy and modularity in membrane-associated dissimilatory nitrate reduction in Bacillus.</title>
        <authorList>
            <person name="Heylen K."/>
            <person name="Keltjens J."/>
        </authorList>
    </citation>
    <scope>NUCLEOTIDE SEQUENCE [LARGE SCALE GENOMIC DNA]</scope>
    <source>
        <strain evidence="1 2">LMG 9581</strain>
    </source>
</reference>
<organism evidence="1 2">
    <name type="scientific">Schinkia azotoformans LMG 9581</name>
    <dbReference type="NCBI Taxonomy" id="1131731"/>
    <lineage>
        <taxon>Bacteria</taxon>
        <taxon>Bacillati</taxon>
        <taxon>Bacillota</taxon>
        <taxon>Bacilli</taxon>
        <taxon>Bacillales</taxon>
        <taxon>Bacillaceae</taxon>
        <taxon>Calidifontibacillus/Schinkia group</taxon>
        <taxon>Schinkia</taxon>
    </lineage>
</organism>
<evidence type="ECO:0000313" key="2">
    <source>
        <dbReference type="Proteomes" id="UP000006315"/>
    </source>
</evidence>
<protein>
    <submittedName>
        <fullName evidence="1">Uncharacterized protein</fullName>
    </submittedName>
</protein>
<dbReference type="AlphaFoldDB" id="K6DKL1"/>
<accession>K6DKL1</accession>
<gene>
    <name evidence="1" type="ORF">BAZO_02691</name>
</gene>
<dbReference type="Proteomes" id="UP000006315">
    <property type="component" value="Unassembled WGS sequence"/>
</dbReference>
<dbReference type="PATRIC" id="fig|1131731.3.peg.553"/>
<comment type="caution">
    <text evidence="1">The sequence shown here is derived from an EMBL/GenBank/DDBJ whole genome shotgun (WGS) entry which is preliminary data.</text>
</comment>
<name>K6DKL1_SCHAZ</name>
<keyword evidence="2" id="KW-1185">Reference proteome</keyword>
<dbReference type="STRING" id="1131731.BAZO_02691"/>
<evidence type="ECO:0000313" key="1">
    <source>
        <dbReference type="EMBL" id="EKN68844.1"/>
    </source>
</evidence>
<dbReference type="EMBL" id="AJLR01000035">
    <property type="protein sequence ID" value="EKN68844.1"/>
    <property type="molecule type" value="Genomic_DNA"/>
</dbReference>
<proteinExistence type="predicted"/>